<feature type="transmembrane region" description="Helical" evidence="6">
    <location>
        <begin position="309"/>
        <end position="329"/>
    </location>
</feature>
<feature type="transmembrane region" description="Helical" evidence="6">
    <location>
        <begin position="145"/>
        <end position="167"/>
    </location>
</feature>
<dbReference type="SUPFAM" id="SSF103473">
    <property type="entry name" value="MFS general substrate transporter"/>
    <property type="match status" value="1"/>
</dbReference>
<comment type="subcellular location">
    <subcellularLocation>
        <location evidence="1">Cell membrane</location>
        <topology evidence="1">Multi-pass membrane protein</topology>
    </subcellularLocation>
</comment>
<feature type="transmembrane region" description="Helical" evidence="6">
    <location>
        <begin position="367"/>
        <end position="389"/>
    </location>
</feature>
<evidence type="ECO:0000256" key="5">
    <source>
        <dbReference type="ARBA" id="ARBA00023136"/>
    </source>
</evidence>
<feature type="transmembrane region" description="Helical" evidence="6">
    <location>
        <begin position="21"/>
        <end position="42"/>
    </location>
</feature>
<comment type="caution">
    <text evidence="7">The sequence shown here is derived from an EMBL/GenBank/DDBJ whole genome shotgun (WGS) entry which is preliminary data.</text>
</comment>
<dbReference type="PANTHER" id="PTHR23513:SF17">
    <property type="entry name" value="MEMBRANE PROTEIN"/>
    <property type="match status" value="1"/>
</dbReference>
<dbReference type="InterPro" id="IPR036259">
    <property type="entry name" value="MFS_trans_sf"/>
</dbReference>
<reference evidence="8" key="1">
    <citation type="journal article" date="2019" name="Int. J. Syst. Evol. Microbiol.">
        <title>The Global Catalogue of Microorganisms (GCM) 10K type strain sequencing project: providing services to taxonomists for standard genome sequencing and annotation.</title>
        <authorList>
            <consortium name="The Broad Institute Genomics Platform"/>
            <consortium name="The Broad Institute Genome Sequencing Center for Infectious Disease"/>
            <person name="Wu L."/>
            <person name="Ma J."/>
        </authorList>
    </citation>
    <scope>NUCLEOTIDE SEQUENCE [LARGE SCALE GENOMIC DNA]</scope>
    <source>
        <strain evidence="8">JCM 17316</strain>
    </source>
</reference>
<accession>A0ABP7Y4C2</accession>
<dbReference type="PANTHER" id="PTHR23513">
    <property type="entry name" value="INTEGRAL MEMBRANE EFFLUX PROTEIN-RELATED"/>
    <property type="match status" value="1"/>
</dbReference>
<feature type="transmembrane region" description="Helical" evidence="6">
    <location>
        <begin position="110"/>
        <end position="133"/>
    </location>
</feature>
<evidence type="ECO:0000313" key="7">
    <source>
        <dbReference type="EMBL" id="GAA4130571.1"/>
    </source>
</evidence>
<keyword evidence="8" id="KW-1185">Reference proteome</keyword>
<feature type="transmembrane region" description="Helical" evidence="6">
    <location>
        <begin position="83"/>
        <end position="104"/>
    </location>
</feature>
<name>A0ABP7Y4C2_9ACTN</name>
<sequence length="428" mass="44729">MRASELRAILRGRDFRRLYGTRLTSQLTDGVFQVALAGYVFFSPERQTTAGKAAAAFAVTLLPYSALGPFAGVLIDRWRRRRILIWTPVVRALLTVLVAALVAAGQDGAVFFVTVLVVLGVNRFFLAALSAALPHVVRREHLVTANAFAVTSGTVIAFAGAGLGYLMRRVFGPHDDGTALILLGAAALWVAAALVAALLPRGLLGPHLDRAAPHTREALGNVLHGLADGARHMVANGPAALALAAISVHRFLYGIVLIMTLLLCRNHFTTDPDAGMAAFAVMLGVSGAGYFAAALITPPVVHRVGKAAWTTRLLAGGGAALLALGLPFAQGPWVVGAFLLGVVSQGVKLCVDTTLQESIEDAYRGRVFAVYDMLFNAAFAAAAAVAATWLPADGVSHATLITVVAAYLVAAAAFRAGAVRLSRVPTTT</sequence>
<evidence type="ECO:0000256" key="3">
    <source>
        <dbReference type="ARBA" id="ARBA00022692"/>
    </source>
</evidence>
<organism evidence="7 8">
    <name type="scientific">Actinomadura keratinilytica</name>
    <dbReference type="NCBI Taxonomy" id="547461"/>
    <lineage>
        <taxon>Bacteria</taxon>
        <taxon>Bacillati</taxon>
        <taxon>Actinomycetota</taxon>
        <taxon>Actinomycetes</taxon>
        <taxon>Streptosporangiales</taxon>
        <taxon>Thermomonosporaceae</taxon>
        <taxon>Actinomadura</taxon>
    </lineage>
</organism>
<feature type="transmembrane region" description="Helical" evidence="6">
    <location>
        <begin position="179"/>
        <end position="200"/>
    </location>
</feature>
<evidence type="ECO:0000256" key="4">
    <source>
        <dbReference type="ARBA" id="ARBA00022989"/>
    </source>
</evidence>
<evidence type="ECO:0000256" key="1">
    <source>
        <dbReference type="ARBA" id="ARBA00004651"/>
    </source>
</evidence>
<feature type="transmembrane region" description="Helical" evidence="6">
    <location>
        <begin position="54"/>
        <end position="76"/>
    </location>
</feature>
<dbReference type="Pfam" id="PF07690">
    <property type="entry name" value="MFS_1"/>
    <property type="match status" value="1"/>
</dbReference>
<dbReference type="Gene3D" id="1.20.1250.20">
    <property type="entry name" value="MFS general substrate transporter like domains"/>
    <property type="match status" value="1"/>
</dbReference>
<feature type="transmembrane region" description="Helical" evidence="6">
    <location>
        <begin position="240"/>
        <end position="263"/>
    </location>
</feature>
<dbReference type="EMBL" id="BAABDO010000007">
    <property type="protein sequence ID" value="GAA4130571.1"/>
    <property type="molecule type" value="Genomic_DNA"/>
</dbReference>
<evidence type="ECO:0000313" key="8">
    <source>
        <dbReference type="Proteomes" id="UP001500266"/>
    </source>
</evidence>
<feature type="transmembrane region" description="Helical" evidence="6">
    <location>
        <begin position="275"/>
        <end position="297"/>
    </location>
</feature>
<proteinExistence type="predicted"/>
<gene>
    <name evidence="7" type="ORF">GCM10022416_08410</name>
</gene>
<feature type="transmembrane region" description="Helical" evidence="6">
    <location>
        <begin position="395"/>
        <end position="414"/>
    </location>
</feature>
<keyword evidence="2" id="KW-1003">Cell membrane</keyword>
<dbReference type="Proteomes" id="UP001500266">
    <property type="component" value="Unassembled WGS sequence"/>
</dbReference>
<evidence type="ECO:0000256" key="6">
    <source>
        <dbReference type="SAM" id="Phobius"/>
    </source>
</evidence>
<keyword evidence="4 6" id="KW-1133">Transmembrane helix</keyword>
<evidence type="ECO:0000256" key="2">
    <source>
        <dbReference type="ARBA" id="ARBA00022475"/>
    </source>
</evidence>
<keyword evidence="3 6" id="KW-0812">Transmembrane</keyword>
<protein>
    <submittedName>
        <fullName evidence="7">MFS transporter</fullName>
    </submittedName>
</protein>
<dbReference type="InterPro" id="IPR011701">
    <property type="entry name" value="MFS"/>
</dbReference>
<dbReference type="RefSeq" id="WP_345017568.1">
    <property type="nucleotide sequence ID" value="NZ_BAABDO010000007.1"/>
</dbReference>
<keyword evidence="5 6" id="KW-0472">Membrane</keyword>